<name>A0ABR9JA15_9MICC</name>
<organism evidence="2 3">
    <name type="scientific">Nesterenkonia halotolerans</name>
    <dbReference type="NCBI Taxonomy" id="225325"/>
    <lineage>
        <taxon>Bacteria</taxon>
        <taxon>Bacillati</taxon>
        <taxon>Actinomycetota</taxon>
        <taxon>Actinomycetes</taxon>
        <taxon>Micrococcales</taxon>
        <taxon>Micrococcaceae</taxon>
        <taxon>Nesterenkonia</taxon>
    </lineage>
</organism>
<proteinExistence type="predicted"/>
<keyword evidence="1" id="KW-0472">Membrane</keyword>
<evidence type="ECO:0000313" key="3">
    <source>
        <dbReference type="Proteomes" id="UP000636579"/>
    </source>
</evidence>
<feature type="transmembrane region" description="Helical" evidence="1">
    <location>
        <begin position="74"/>
        <end position="97"/>
    </location>
</feature>
<feature type="transmembrane region" description="Helical" evidence="1">
    <location>
        <begin position="290"/>
        <end position="311"/>
    </location>
</feature>
<feature type="transmembrane region" description="Helical" evidence="1">
    <location>
        <begin position="179"/>
        <end position="203"/>
    </location>
</feature>
<protein>
    <submittedName>
        <fullName evidence="2">ESS family glutamate:Na+ symporter</fullName>
    </submittedName>
</protein>
<dbReference type="PANTHER" id="PTHR36178">
    <property type="entry name" value="SLR0625 PROTEIN"/>
    <property type="match status" value="1"/>
</dbReference>
<reference evidence="2 3" key="1">
    <citation type="submission" date="2020-10" db="EMBL/GenBank/DDBJ databases">
        <title>Sequencing the genomes of 1000 actinobacteria strains.</title>
        <authorList>
            <person name="Klenk H.-P."/>
        </authorList>
    </citation>
    <scope>NUCLEOTIDE SEQUENCE [LARGE SCALE GENOMIC DNA]</scope>
    <source>
        <strain evidence="2 3">DSM 15474</strain>
    </source>
</reference>
<keyword evidence="1" id="KW-0812">Transmembrane</keyword>
<dbReference type="Proteomes" id="UP000636579">
    <property type="component" value="Unassembled WGS sequence"/>
</dbReference>
<dbReference type="Pfam" id="PF03616">
    <property type="entry name" value="Glt_symporter"/>
    <property type="match status" value="1"/>
</dbReference>
<evidence type="ECO:0000313" key="2">
    <source>
        <dbReference type="EMBL" id="MBE1515829.1"/>
    </source>
</evidence>
<feature type="transmembrane region" description="Helical" evidence="1">
    <location>
        <begin position="331"/>
        <end position="350"/>
    </location>
</feature>
<dbReference type="PANTHER" id="PTHR36178:SF1">
    <property type="entry name" value="SODIUM_GLUTAMATE SYMPORTER"/>
    <property type="match status" value="1"/>
</dbReference>
<feature type="transmembrane region" description="Helical" evidence="1">
    <location>
        <begin position="247"/>
        <end position="270"/>
    </location>
</feature>
<feature type="transmembrane region" description="Helical" evidence="1">
    <location>
        <begin position="6"/>
        <end position="23"/>
    </location>
</feature>
<feature type="transmembrane region" description="Helical" evidence="1">
    <location>
        <begin position="451"/>
        <end position="472"/>
    </location>
</feature>
<accession>A0ABR9JA15</accession>
<gene>
    <name evidence="2" type="ORF">H4W26_002621</name>
</gene>
<comment type="caution">
    <text evidence="2">The sequence shown here is derived from an EMBL/GenBank/DDBJ whole genome shotgun (WGS) entry which is preliminary data.</text>
</comment>
<evidence type="ECO:0000256" key="1">
    <source>
        <dbReference type="SAM" id="Phobius"/>
    </source>
</evidence>
<keyword evidence="3" id="KW-1185">Reference proteome</keyword>
<feature type="transmembrane region" description="Helical" evidence="1">
    <location>
        <begin position="118"/>
        <end position="140"/>
    </location>
</feature>
<feature type="transmembrane region" description="Helical" evidence="1">
    <location>
        <begin position="35"/>
        <end position="54"/>
    </location>
</feature>
<dbReference type="RefSeq" id="WP_192592612.1">
    <property type="nucleotide sequence ID" value="NZ_JADBEE010000002.1"/>
</dbReference>
<feature type="transmembrane region" description="Helical" evidence="1">
    <location>
        <begin position="356"/>
        <end position="374"/>
    </location>
</feature>
<dbReference type="InterPro" id="IPR004445">
    <property type="entry name" value="GltS"/>
</dbReference>
<sequence length="491" mass="52166">MSPEVVGFAIVLLASVMLLGKYVRVKVPFVQKLLLPSAIIAGFIGLIVGPQVIGRLGEPLGWAWLEDGGLLTSGIVDIWAELPGLLISVVFATLFLGSRIPSPVRVAKLVGPQLSIGVAYGSGQYVVGILLGLLVLSPLLGVDPVFGALIEIAFEGGHGTAAGMQPAFEDMGIPEATDLALAIATVGLVSGIVIGIAVINWGVRTGRTRVIKNVSEQSKSELRGLYSDDERVSTGRMTSRPGSIEPLTLHVAVVGLAIIIGWLILEGLIWIENQLWGLPGSVWSEEGLTLLGYVPLFPLAMIGGVIIQVILDRTGNTSLLDHETMKRIQGLSLDILIVAALATISLDVIASYWETFLILSIAGILFCATILVYFTPRIIPEFWLERGIADFGQSMGVTATGLALLRVADPDDESPALEAFGYKQLFFEPFFGGGLITALSIPLMVATGSVYIVLIPMAVLFIASLVAGRIYYKGVRSGRWSGPPAKVDEVT</sequence>
<feature type="transmembrane region" description="Helical" evidence="1">
    <location>
        <begin position="425"/>
        <end position="445"/>
    </location>
</feature>
<dbReference type="EMBL" id="JADBEE010000002">
    <property type="protein sequence ID" value="MBE1515829.1"/>
    <property type="molecule type" value="Genomic_DNA"/>
</dbReference>
<keyword evidence="1" id="KW-1133">Transmembrane helix</keyword>